<dbReference type="InterPro" id="IPR011705">
    <property type="entry name" value="BACK"/>
</dbReference>
<dbReference type="SUPFAM" id="SSF54695">
    <property type="entry name" value="POZ domain"/>
    <property type="match status" value="1"/>
</dbReference>
<dbReference type="PIRSF" id="PIRSF037037">
    <property type="entry name" value="Kelch-like_protein_gigaxonin"/>
    <property type="match status" value="1"/>
</dbReference>
<evidence type="ECO:0000259" key="3">
    <source>
        <dbReference type="PROSITE" id="PS50097"/>
    </source>
</evidence>
<evidence type="ECO:0000256" key="2">
    <source>
        <dbReference type="ARBA" id="ARBA00022737"/>
    </source>
</evidence>
<evidence type="ECO:0000313" key="5">
    <source>
        <dbReference type="Proteomes" id="UP001208570"/>
    </source>
</evidence>
<dbReference type="Proteomes" id="UP001208570">
    <property type="component" value="Unassembled WGS sequence"/>
</dbReference>
<dbReference type="SUPFAM" id="SSF117281">
    <property type="entry name" value="Kelch motif"/>
    <property type="match status" value="1"/>
</dbReference>
<dbReference type="PANTHER" id="PTHR45632:SF3">
    <property type="entry name" value="KELCH-LIKE PROTEIN 32"/>
    <property type="match status" value="1"/>
</dbReference>
<dbReference type="Pfam" id="PF24681">
    <property type="entry name" value="Kelch_KLHDC2_KLHL20_DRC7"/>
    <property type="match status" value="1"/>
</dbReference>
<dbReference type="PROSITE" id="PS50097">
    <property type="entry name" value="BTB"/>
    <property type="match status" value="1"/>
</dbReference>
<evidence type="ECO:0000256" key="1">
    <source>
        <dbReference type="ARBA" id="ARBA00022441"/>
    </source>
</evidence>
<reference evidence="4" key="1">
    <citation type="journal article" date="2023" name="Mol. Biol. Evol.">
        <title>Third-Generation Sequencing Reveals the Adaptive Role of the Epigenome in Three Deep-Sea Polychaetes.</title>
        <authorList>
            <person name="Perez M."/>
            <person name="Aroh O."/>
            <person name="Sun Y."/>
            <person name="Lan Y."/>
            <person name="Juniper S.K."/>
            <person name="Young C.R."/>
            <person name="Angers B."/>
            <person name="Qian P.Y."/>
        </authorList>
    </citation>
    <scope>NUCLEOTIDE SEQUENCE</scope>
    <source>
        <strain evidence="4">P08H-3</strain>
    </source>
</reference>
<keyword evidence="1" id="KW-0880">Kelch repeat</keyword>
<dbReference type="EMBL" id="JAODUP010000084">
    <property type="protein sequence ID" value="KAK2163198.1"/>
    <property type="molecule type" value="Genomic_DNA"/>
</dbReference>
<dbReference type="InterPro" id="IPR006652">
    <property type="entry name" value="Kelch_1"/>
</dbReference>
<dbReference type="InterPro" id="IPR011333">
    <property type="entry name" value="SKP1/BTB/POZ_sf"/>
</dbReference>
<gene>
    <name evidence="4" type="ORF">LSH36_84g09014</name>
</gene>
<dbReference type="Pfam" id="PF07707">
    <property type="entry name" value="BACK"/>
    <property type="match status" value="1"/>
</dbReference>
<dbReference type="InterPro" id="IPR015915">
    <property type="entry name" value="Kelch-typ_b-propeller"/>
</dbReference>
<protein>
    <recommendedName>
        <fullName evidence="3">BTB domain-containing protein</fullName>
    </recommendedName>
</protein>
<dbReference type="Pfam" id="PF01344">
    <property type="entry name" value="Kelch_1"/>
    <property type="match status" value="1"/>
</dbReference>
<dbReference type="Gene3D" id="2.120.10.80">
    <property type="entry name" value="Kelch-type beta propeller"/>
    <property type="match status" value="1"/>
</dbReference>
<dbReference type="SMART" id="SM00875">
    <property type="entry name" value="BACK"/>
    <property type="match status" value="1"/>
</dbReference>
<name>A0AAD9K354_9ANNE</name>
<dbReference type="AlphaFoldDB" id="A0AAD9K354"/>
<comment type="caution">
    <text evidence="4">The sequence shown here is derived from an EMBL/GenBank/DDBJ whole genome shotgun (WGS) entry which is preliminary data.</text>
</comment>
<sequence>MAAFESDKEKLVDSAYSSGMLTKFKQFRDEEAFCDYVIKVNEREFKVHKVIIAGCCDYFSAMFSHGMLESDGSSLDMKDISFDGLCCLLDFAYTGILHVNMATVQDVLGVAAFLQATPALNLLVEFFKSKMTFENAKELISLGKNYGLMGLDNYHRNMVLERFLEFTETQQFLQLDADTLMDYLEQDALRTTTEIQLLKHVLKWYNSKRSEREPVIHSVLDRIRYTIDGWPAINYANLQPVFQTNKRCKQIIKRCEEYMQHARRKHLNQSYRTRVRFDRKTIIQFGGIKSFRSDDVLGFLLPGSRNVEEDTCGTGLNKYFHRDLDKWLPLGINGNTDCRSHNSMISVNDLGILIGGYLYSLDGDWTMQHCTHEVKLFTPGDFAIWDLPYMLDARAHHVAVHIPGSIYVIGGKNECGPLKSVEMYNLNAEMWSFVRNLDVAVFDHAGAPYKDRVYISGGIVCNSIVNTVWCYDAKDDEWTLAPTMLSPRAGHTMSVIGNQFIVCGGHTVYNSPRCLASVEAFDHEVKQWTFITPMRMDCAYMSAVVLDEKLIILGGVNTVRDLLDKVVEYDVKTSKWSNYSTLPVPMRNMGCCALTVKLTAGGDGDLDRFELDYYSRDFYSDDDDDDWDLTLSDDEEMFQLQPFRHPQII</sequence>
<dbReference type="InterPro" id="IPR017096">
    <property type="entry name" value="BTB-kelch_protein"/>
</dbReference>
<feature type="domain" description="BTB" evidence="3">
    <location>
        <begin position="34"/>
        <end position="101"/>
    </location>
</feature>
<dbReference type="SMART" id="SM00612">
    <property type="entry name" value="Kelch"/>
    <property type="match status" value="4"/>
</dbReference>
<keyword evidence="2" id="KW-0677">Repeat</keyword>
<keyword evidence="5" id="KW-1185">Reference proteome</keyword>
<dbReference type="Pfam" id="PF00651">
    <property type="entry name" value="BTB"/>
    <property type="match status" value="1"/>
</dbReference>
<dbReference type="InterPro" id="IPR000210">
    <property type="entry name" value="BTB/POZ_dom"/>
</dbReference>
<organism evidence="4 5">
    <name type="scientific">Paralvinella palmiformis</name>
    <dbReference type="NCBI Taxonomy" id="53620"/>
    <lineage>
        <taxon>Eukaryota</taxon>
        <taxon>Metazoa</taxon>
        <taxon>Spiralia</taxon>
        <taxon>Lophotrochozoa</taxon>
        <taxon>Annelida</taxon>
        <taxon>Polychaeta</taxon>
        <taxon>Sedentaria</taxon>
        <taxon>Canalipalpata</taxon>
        <taxon>Terebellida</taxon>
        <taxon>Terebelliformia</taxon>
        <taxon>Alvinellidae</taxon>
        <taxon>Paralvinella</taxon>
    </lineage>
</organism>
<proteinExistence type="predicted"/>
<evidence type="ECO:0000313" key="4">
    <source>
        <dbReference type="EMBL" id="KAK2163198.1"/>
    </source>
</evidence>
<dbReference type="Gene3D" id="3.30.710.10">
    <property type="entry name" value="Potassium Channel Kv1.1, Chain A"/>
    <property type="match status" value="1"/>
</dbReference>
<dbReference type="Gene3D" id="1.25.40.420">
    <property type="match status" value="1"/>
</dbReference>
<accession>A0AAD9K354</accession>
<dbReference type="PANTHER" id="PTHR45632">
    <property type="entry name" value="LD33804P"/>
    <property type="match status" value="1"/>
</dbReference>
<dbReference type="SMART" id="SM00225">
    <property type="entry name" value="BTB"/>
    <property type="match status" value="1"/>
</dbReference>